<feature type="compositionally biased region" description="Low complexity" evidence="1">
    <location>
        <begin position="68"/>
        <end position="82"/>
    </location>
</feature>
<feature type="transmembrane region" description="Helical" evidence="2">
    <location>
        <begin position="15"/>
        <end position="36"/>
    </location>
</feature>
<feature type="domain" description="Beta-lactamase class A catalytic" evidence="3">
    <location>
        <begin position="109"/>
        <end position="293"/>
    </location>
</feature>
<gene>
    <name evidence="4" type="ORF">EDD77_10913</name>
</gene>
<dbReference type="AlphaFoldDB" id="A0A4R1QUT3"/>
<dbReference type="Gene3D" id="3.40.710.10">
    <property type="entry name" value="DD-peptidase/beta-lactamase superfamily"/>
    <property type="match status" value="1"/>
</dbReference>
<keyword evidence="2" id="KW-0472">Membrane</keyword>
<dbReference type="InterPro" id="IPR000871">
    <property type="entry name" value="Beta-lactam_class-A"/>
</dbReference>
<reference evidence="4 5" key="1">
    <citation type="submission" date="2019-03" db="EMBL/GenBank/DDBJ databases">
        <title>Genomic Encyclopedia of Type Strains, Phase IV (KMG-IV): sequencing the most valuable type-strain genomes for metagenomic binning, comparative biology and taxonomic classification.</title>
        <authorList>
            <person name="Goeker M."/>
        </authorList>
    </citation>
    <scope>NUCLEOTIDE SEQUENCE [LARGE SCALE GENOMIC DNA]</scope>
    <source>
        <strain evidence="4 5">DSM 100451</strain>
    </source>
</reference>
<name>A0A4R1QUT3_9FIRM</name>
<dbReference type="InterPro" id="IPR012338">
    <property type="entry name" value="Beta-lactam/transpept-like"/>
</dbReference>
<evidence type="ECO:0000313" key="4">
    <source>
        <dbReference type="EMBL" id="TCL57739.1"/>
    </source>
</evidence>
<accession>A0A4R1QUT3</accession>
<dbReference type="Pfam" id="PF13354">
    <property type="entry name" value="Beta-lactamase2"/>
    <property type="match status" value="1"/>
</dbReference>
<dbReference type="GO" id="GO:0030655">
    <property type="term" value="P:beta-lactam antibiotic catabolic process"/>
    <property type="evidence" value="ECO:0007669"/>
    <property type="project" value="InterPro"/>
</dbReference>
<comment type="caution">
    <text evidence="4">The sequence shown here is derived from an EMBL/GenBank/DDBJ whole genome shotgun (WGS) entry which is preliminary data.</text>
</comment>
<feature type="compositionally biased region" description="Low complexity" evidence="1">
    <location>
        <begin position="40"/>
        <end position="57"/>
    </location>
</feature>
<feature type="region of interest" description="Disordered" evidence="1">
    <location>
        <begin position="40"/>
        <end position="87"/>
    </location>
</feature>
<proteinExistence type="predicted"/>
<evidence type="ECO:0000256" key="1">
    <source>
        <dbReference type="SAM" id="MobiDB-lite"/>
    </source>
</evidence>
<organism evidence="4 5">
    <name type="scientific">Allofournierella massiliensis</name>
    <dbReference type="NCBI Taxonomy" id="1650663"/>
    <lineage>
        <taxon>Bacteria</taxon>
        <taxon>Bacillati</taxon>
        <taxon>Bacillota</taxon>
        <taxon>Clostridia</taxon>
        <taxon>Eubacteriales</taxon>
        <taxon>Oscillospiraceae</taxon>
        <taxon>Allofournierella</taxon>
    </lineage>
</organism>
<evidence type="ECO:0000313" key="5">
    <source>
        <dbReference type="Proteomes" id="UP000295184"/>
    </source>
</evidence>
<dbReference type="Proteomes" id="UP000295184">
    <property type="component" value="Unassembled WGS sequence"/>
</dbReference>
<dbReference type="PANTHER" id="PTHR35333">
    <property type="entry name" value="BETA-LACTAMASE"/>
    <property type="match status" value="1"/>
</dbReference>
<dbReference type="EMBL" id="SLUM01000009">
    <property type="protein sequence ID" value="TCL57739.1"/>
    <property type="molecule type" value="Genomic_DNA"/>
</dbReference>
<dbReference type="RefSeq" id="WP_172733315.1">
    <property type="nucleotide sequence ID" value="NZ_CABKVM010000015.1"/>
</dbReference>
<keyword evidence="2" id="KW-1133">Transmembrane helix</keyword>
<sequence length="324" mass="35350">MKTQTRKQRKKRTRWPWVVMILIMILVIAAAAHSMMRQASNTDSSAAQSSSVSQAHPAPAPESESEPEPTATPVPTATLEPELATDRPITTEEAAEMDALLDSMPGSISVWIQDIGSGQTYTYKPDNGFYCASTLKAPYALWLCQRDEDGLIDLDAAVGSGSGWDLIYPMIAHSSNGAAHDLGAMWPGSLDTGFSDFLTELGFASPEGCEVVEEGIHGWVTGADGGRAMRALYDYFETGTENALELQEAFLAADHDLLYCPAPAAKKYGSWDQALHDMAIVYAERPYIISMFTDWGDQEVSFPEEGRERMQQVGQLAAEIILND</sequence>
<dbReference type="GO" id="GO:0046677">
    <property type="term" value="P:response to antibiotic"/>
    <property type="evidence" value="ECO:0007669"/>
    <property type="project" value="InterPro"/>
</dbReference>
<keyword evidence="2" id="KW-0812">Transmembrane</keyword>
<dbReference type="GO" id="GO:0008800">
    <property type="term" value="F:beta-lactamase activity"/>
    <property type="evidence" value="ECO:0007669"/>
    <property type="project" value="InterPro"/>
</dbReference>
<evidence type="ECO:0000259" key="3">
    <source>
        <dbReference type="Pfam" id="PF13354"/>
    </source>
</evidence>
<dbReference type="SUPFAM" id="SSF56601">
    <property type="entry name" value="beta-lactamase/transpeptidase-like"/>
    <property type="match status" value="1"/>
</dbReference>
<dbReference type="STRING" id="1650663.GCA_001486665_01084"/>
<evidence type="ECO:0000256" key="2">
    <source>
        <dbReference type="SAM" id="Phobius"/>
    </source>
</evidence>
<protein>
    <submittedName>
        <fullName evidence="4">Beta-lactamase family protein</fullName>
    </submittedName>
</protein>
<dbReference type="InterPro" id="IPR045155">
    <property type="entry name" value="Beta-lactam_cat"/>
</dbReference>
<dbReference type="PANTHER" id="PTHR35333:SF3">
    <property type="entry name" value="BETA-LACTAMASE-TYPE TRANSPEPTIDASE FOLD CONTAINING PROTEIN"/>
    <property type="match status" value="1"/>
</dbReference>